<dbReference type="GO" id="GO:0006636">
    <property type="term" value="P:unsaturated fatty acid biosynthetic process"/>
    <property type="evidence" value="ECO:0007669"/>
    <property type="project" value="TreeGrafter"/>
</dbReference>
<keyword evidence="6" id="KW-0444">Lipid biosynthesis</keyword>
<evidence type="ECO:0000256" key="16">
    <source>
        <dbReference type="ARBA" id="ARBA00023136"/>
    </source>
</evidence>
<dbReference type="PANTHER" id="PTHR11351:SF31">
    <property type="entry name" value="DESATURASE 1, ISOFORM A-RELATED"/>
    <property type="match status" value="1"/>
</dbReference>
<evidence type="ECO:0000259" key="19">
    <source>
        <dbReference type="PROSITE" id="PS50255"/>
    </source>
</evidence>
<dbReference type="GO" id="GO:0004768">
    <property type="term" value="F:stearoyl-CoA 9-desaturase activity"/>
    <property type="evidence" value="ECO:0007669"/>
    <property type="project" value="UniProtKB-EC"/>
</dbReference>
<dbReference type="EC" id="1.14.19.1" evidence="4"/>
<keyword evidence="21" id="KW-1185">Reference proteome</keyword>
<evidence type="ECO:0000313" key="20">
    <source>
        <dbReference type="EMBL" id="KAJ5450314.1"/>
    </source>
</evidence>
<evidence type="ECO:0000256" key="12">
    <source>
        <dbReference type="ARBA" id="ARBA00022989"/>
    </source>
</evidence>
<dbReference type="AlphaFoldDB" id="A0AAD6C5X1"/>
<feature type="domain" description="Cytochrome b5 heme-binding" evidence="19">
    <location>
        <begin position="111"/>
        <end position="189"/>
    </location>
</feature>
<feature type="region of interest" description="Disordered" evidence="18">
    <location>
        <begin position="1"/>
        <end position="22"/>
    </location>
</feature>
<keyword evidence="10" id="KW-0276">Fatty acid metabolism</keyword>
<evidence type="ECO:0000256" key="14">
    <source>
        <dbReference type="ARBA" id="ARBA00023004"/>
    </source>
</evidence>
<evidence type="ECO:0000256" key="8">
    <source>
        <dbReference type="ARBA" id="ARBA00022692"/>
    </source>
</evidence>
<dbReference type="GeneID" id="81600388"/>
<keyword evidence="15" id="KW-0443">Lipid metabolism</keyword>
<dbReference type="InterPro" id="IPR001199">
    <property type="entry name" value="Cyt_B5-like_heme/steroid-bd"/>
</dbReference>
<keyword evidence="17" id="KW-0275">Fatty acid biosynthesis</keyword>
<keyword evidence="7" id="KW-0349">Heme</keyword>
<comment type="similarity">
    <text evidence="3">Belongs to the fatty acid desaturase type 1 family.</text>
</comment>
<comment type="caution">
    <text evidence="20">The sequence shown here is derived from an EMBL/GenBank/DDBJ whole genome shotgun (WGS) entry which is preliminary data.</text>
</comment>
<keyword evidence="12" id="KW-1133">Transmembrane helix</keyword>
<comment type="cofactor">
    <cofactor evidence="1">
        <name>Fe(2+)</name>
        <dbReference type="ChEBI" id="CHEBI:29033"/>
    </cofactor>
</comment>
<protein>
    <recommendedName>
        <fullName evidence="4">stearoyl-CoA 9-desaturase</fullName>
        <ecNumber evidence="4">1.14.19.1</ecNumber>
    </recommendedName>
</protein>
<feature type="compositionally biased region" description="Basic residues" evidence="18">
    <location>
        <begin position="13"/>
        <end position="22"/>
    </location>
</feature>
<dbReference type="PANTHER" id="PTHR11351">
    <property type="entry name" value="ACYL-COA DESATURASE"/>
    <property type="match status" value="1"/>
</dbReference>
<evidence type="ECO:0000256" key="5">
    <source>
        <dbReference type="ARBA" id="ARBA00022448"/>
    </source>
</evidence>
<reference evidence="20" key="2">
    <citation type="journal article" date="2023" name="IMA Fungus">
        <title>Comparative genomic study of the Penicillium genus elucidates a diverse pangenome and 15 lateral gene transfer events.</title>
        <authorList>
            <person name="Petersen C."/>
            <person name="Sorensen T."/>
            <person name="Nielsen M.R."/>
            <person name="Sondergaard T.E."/>
            <person name="Sorensen J.L."/>
            <person name="Fitzpatrick D.A."/>
            <person name="Frisvad J.C."/>
            <person name="Nielsen K.L."/>
        </authorList>
    </citation>
    <scope>NUCLEOTIDE SEQUENCE</scope>
    <source>
        <strain evidence="20">IBT 16125</strain>
    </source>
</reference>
<reference evidence="20" key="1">
    <citation type="submission" date="2022-12" db="EMBL/GenBank/DDBJ databases">
        <authorList>
            <person name="Petersen C."/>
        </authorList>
    </citation>
    <scope>NUCLEOTIDE SEQUENCE</scope>
    <source>
        <strain evidence="20">IBT 16125</strain>
    </source>
</reference>
<evidence type="ECO:0000256" key="2">
    <source>
        <dbReference type="ARBA" id="ARBA00004141"/>
    </source>
</evidence>
<evidence type="ECO:0000256" key="18">
    <source>
        <dbReference type="SAM" id="MobiDB-lite"/>
    </source>
</evidence>
<dbReference type="SUPFAM" id="SSF55856">
    <property type="entry name" value="Cytochrome b5-like heme/steroid binding domain"/>
    <property type="match status" value="1"/>
</dbReference>
<dbReference type="GO" id="GO:0005789">
    <property type="term" value="C:endoplasmic reticulum membrane"/>
    <property type="evidence" value="ECO:0007669"/>
    <property type="project" value="TreeGrafter"/>
</dbReference>
<evidence type="ECO:0000256" key="3">
    <source>
        <dbReference type="ARBA" id="ARBA00009295"/>
    </source>
</evidence>
<dbReference type="Gene3D" id="3.10.120.10">
    <property type="entry name" value="Cytochrome b5-like heme/steroid binding domain"/>
    <property type="match status" value="1"/>
</dbReference>
<keyword evidence="16" id="KW-0472">Membrane</keyword>
<evidence type="ECO:0000256" key="4">
    <source>
        <dbReference type="ARBA" id="ARBA00012620"/>
    </source>
</evidence>
<keyword evidence="13" id="KW-0560">Oxidoreductase</keyword>
<gene>
    <name evidence="20" type="ORF">N7458_006763</name>
</gene>
<dbReference type="Proteomes" id="UP001213681">
    <property type="component" value="Unassembled WGS sequence"/>
</dbReference>
<dbReference type="SMART" id="SM01117">
    <property type="entry name" value="Cyt-b5"/>
    <property type="match status" value="1"/>
</dbReference>
<dbReference type="Pfam" id="PF00173">
    <property type="entry name" value="Cyt-b5"/>
    <property type="match status" value="1"/>
</dbReference>
<dbReference type="EMBL" id="JAPVEA010000006">
    <property type="protein sequence ID" value="KAJ5450314.1"/>
    <property type="molecule type" value="Genomic_DNA"/>
</dbReference>
<evidence type="ECO:0000256" key="13">
    <source>
        <dbReference type="ARBA" id="ARBA00023002"/>
    </source>
</evidence>
<evidence type="ECO:0000256" key="6">
    <source>
        <dbReference type="ARBA" id="ARBA00022516"/>
    </source>
</evidence>
<evidence type="ECO:0000256" key="17">
    <source>
        <dbReference type="ARBA" id="ARBA00023160"/>
    </source>
</evidence>
<dbReference type="InterPro" id="IPR036400">
    <property type="entry name" value="Cyt_B5-like_heme/steroid_sf"/>
</dbReference>
<dbReference type="FunFam" id="3.10.120.10:FF:000004">
    <property type="entry name" value="Acyl-CoA desaturase"/>
    <property type="match status" value="1"/>
</dbReference>
<proteinExistence type="inferred from homology"/>
<evidence type="ECO:0000256" key="11">
    <source>
        <dbReference type="ARBA" id="ARBA00022982"/>
    </source>
</evidence>
<dbReference type="GO" id="GO:0005506">
    <property type="term" value="F:iron ion binding"/>
    <property type="evidence" value="ECO:0007669"/>
    <property type="project" value="TreeGrafter"/>
</dbReference>
<dbReference type="PROSITE" id="PS50255">
    <property type="entry name" value="CYTOCHROME_B5_2"/>
    <property type="match status" value="1"/>
</dbReference>
<keyword evidence="14" id="KW-0408">Iron</keyword>
<evidence type="ECO:0000256" key="15">
    <source>
        <dbReference type="ARBA" id="ARBA00023098"/>
    </source>
</evidence>
<comment type="subcellular location">
    <subcellularLocation>
        <location evidence="2">Membrane</location>
        <topology evidence="2">Multi-pass membrane protein</topology>
    </subcellularLocation>
</comment>
<keyword evidence="9" id="KW-0479">Metal-binding</keyword>
<feature type="non-terminal residue" evidence="20">
    <location>
        <position position="211"/>
    </location>
</feature>
<keyword evidence="8" id="KW-0812">Transmembrane</keyword>
<evidence type="ECO:0000256" key="7">
    <source>
        <dbReference type="ARBA" id="ARBA00022617"/>
    </source>
</evidence>
<organism evidence="20 21">
    <name type="scientific">Penicillium daleae</name>
    <dbReference type="NCBI Taxonomy" id="63821"/>
    <lineage>
        <taxon>Eukaryota</taxon>
        <taxon>Fungi</taxon>
        <taxon>Dikarya</taxon>
        <taxon>Ascomycota</taxon>
        <taxon>Pezizomycotina</taxon>
        <taxon>Eurotiomycetes</taxon>
        <taxon>Eurotiomycetidae</taxon>
        <taxon>Eurotiales</taxon>
        <taxon>Aspergillaceae</taxon>
        <taxon>Penicillium</taxon>
    </lineage>
</organism>
<keyword evidence="11" id="KW-0249">Electron transport</keyword>
<evidence type="ECO:0000313" key="21">
    <source>
        <dbReference type="Proteomes" id="UP001213681"/>
    </source>
</evidence>
<evidence type="ECO:0000256" key="1">
    <source>
        <dbReference type="ARBA" id="ARBA00001954"/>
    </source>
</evidence>
<sequence length="211" mass="23824">FLRLADQSPPKPSHCRKARPRWRKLSQEVRNSPLDHVLTALMTLGESYHNFRHEFPSDYRNAIEWWQYDPTKWSIWMWKQLGLASNRVQQLQKVVDQQRAKIDCGVPLEKLPVFSWDGFLQDARSGKALVAIAGMIHYVTDCVNEHPGSKAFISSGIGKDATALFNVGIYNHSNAAHNLLSNMRVGVICGGGEVEIWRQAHPEKLAPVGVA</sequence>
<accession>A0AAD6C5X1</accession>
<dbReference type="RefSeq" id="XP_056765849.1">
    <property type="nucleotide sequence ID" value="XM_056910145.1"/>
</dbReference>
<evidence type="ECO:0000256" key="10">
    <source>
        <dbReference type="ARBA" id="ARBA00022832"/>
    </source>
</evidence>
<name>A0AAD6C5X1_9EURO</name>
<keyword evidence="5" id="KW-0813">Transport</keyword>
<evidence type="ECO:0000256" key="9">
    <source>
        <dbReference type="ARBA" id="ARBA00022723"/>
    </source>
</evidence>
<dbReference type="InterPro" id="IPR015876">
    <property type="entry name" value="Acyl-CoA_DS"/>
</dbReference>